<accession>A0A8T0SZA3</accession>
<keyword evidence="4" id="KW-1185">Reference proteome</keyword>
<dbReference type="EMBL" id="CM029045">
    <property type="protein sequence ID" value="KAG2602365.1"/>
    <property type="molecule type" value="Genomic_DNA"/>
</dbReference>
<dbReference type="Pfam" id="PF00098">
    <property type="entry name" value="zf-CCHC"/>
    <property type="match status" value="1"/>
</dbReference>
<dbReference type="PROSITE" id="PS50158">
    <property type="entry name" value="ZF_CCHC"/>
    <property type="match status" value="1"/>
</dbReference>
<organism evidence="3 4">
    <name type="scientific">Panicum virgatum</name>
    <name type="common">Blackwell switchgrass</name>
    <dbReference type="NCBI Taxonomy" id="38727"/>
    <lineage>
        <taxon>Eukaryota</taxon>
        <taxon>Viridiplantae</taxon>
        <taxon>Streptophyta</taxon>
        <taxon>Embryophyta</taxon>
        <taxon>Tracheophyta</taxon>
        <taxon>Spermatophyta</taxon>
        <taxon>Magnoliopsida</taxon>
        <taxon>Liliopsida</taxon>
        <taxon>Poales</taxon>
        <taxon>Poaceae</taxon>
        <taxon>PACMAD clade</taxon>
        <taxon>Panicoideae</taxon>
        <taxon>Panicodae</taxon>
        <taxon>Paniceae</taxon>
        <taxon>Panicinae</taxon>
        <taxon>Panicum</taxon>
        <taxon>Panicum sect. Hiantes</taxon>
    </lineage>
</organism>
<name>A0A8T0SZA3_PANVG</name>
<protein>
    <recommendedName>
        <fullName evidence="2">CCHC-type domain-containing protein</fullName>
    </recommendedName>
</protein>
<dbReference type="Gene3D" id="4.10.60.10">
    <property type="entry name" value="Zinc finger, CCHC-type"/>
    <property type="match status" value="1"/>
</dbReference>
<dbReference type="GO" id="GO:0008270">
    <property type="term" value="F:zinc ion binding"/>
    <property type="evidence" value="ECO:0007669"/>
    <property type="project" value="UniProtKB-KW"/>
</dbReference>
<evidence type="ECO:0000259" key="2">
    <source>
        <dbReference type="PROSITE" id="PS50158"/>
    </source>
</evidence>
<dbReference type="PANTHER" id="PTHR33170">
    <property type="entry name" value="DUF4283 DOMAIN-CONTAINING PROTEIN-RELATED"/>
    <property type="match status" value="1"/>
</dbReference>
<keyword evidence="1" id="KW-0863">Zinc-finger</keyword>
<dbReference type="Pfam" id="PF07762">
    <property type="entry name" value="DUF1618"/>
    <property type="match status" value="1"/>
</dbReference>
<reference evidence="3" key="1">
    <citation type="submission" date="2020-05" db="EMBL/GenBank/DDBJ databases">
        <title>WGS assembly of Panicum virgatum.</title>
        <authorList>
            <person name="Lovell J.T."/>
            <person name="Jenkins J."/>
            <person name="Shu S."/>
            <person name="Juenger T.E."/>
            <person name="Schmutz J."/>
        </authorList>
    </citation>
    <scope>NUCLEOTIDE SEQUENCE</scope>
    <source>
        <strain evidence="3">AP13</strain>
    </source>
</reference>
<dbReference type="InterPro" id="IPR011676">
    <property type="entry name" value="DUF1618"/>
</dbReference>
<comment type="caution">
    <text evidence="3">The sequence shown here is derived from an EMBL/GenBank/DDBJ whole genome shotgun (WGS) entry which is preliminary data.</text>
</comment>
<evidence type="ECO:0000256" key="1">
    <source>
        <dbReference type="PROSITE-ProRule" id="PRU00047"/>
    </source>
</evidence>
<dbReference type="InterPro" id="IPR036875">
    <property type="entry name" value="Znf_CCHC_sf"/>
</dbReference>
<dbReference type="AlphaFoldDB" id="A0A8T0SZA3"/>
<dbReference type="SMART" id="SM00343">
    <property type="entry name" value="ZnF_C2HC"/>
    <property type="match status" value="2"/>
</dbReference>
<dbReference type="PANTHER" id="PTHR33170:SF2">
    <property type="entry name" value="OS12G0531500 PROTEIN"/>
    <property type="match status" value="1"/>
</dbReference>
<evidence type="ECO:0000313" key="3">
    <source>
        <dbReference type="EMBL" id="KAG2602365.1"/>
    </source>
</evidence>
<dbReference type="SUPFAM" id="SSF57756">
    <property type="entry name" value="Retrovirus zinc finger-like domains"/>
    <property type="match status" value="1"/>
</dbReference>
<dbReference type="Proteomes" id="UP000823388">
    <property type="component" value="Chromosome 5K"/>
</dbReference>
<proteinExistence type="predicted"/>
<keyword evidence="1" id="KW-0479">Metal-binding</keyword>
<dbReference type="InterPro" id="IPR001878">
    <property type="entry name" value="Znf_CCHC"/>
</dbReference>
<keyword evidence="1" id="KW-0862">Zinc</keyword>
<gene>
    <name evidence="3" type="ORF">PVAP13_5KG674900</name>
</gene>
<evidence type="ECO:0000313" key="4">
    <source>
        <dbReference type="Proteomes" id="UP000823388"/>
    </source>
</evidence>
<dbReference type="GO" id="GO:0003676">
    <property type="term" value="F:nucleic acid binding"/>
    <property type="evidence" value="ECO:0007669"/>
    <property type="project" value="InterPro"/>
</dbReference>
<sequence>MGWVDLWRGILLCDVLIPEPELRGVPLPLPRAMYLPNGETTIDFRCPKLYRGIAFIKEKRCLRFVDLDIIYERLPDKDKKSWYPSFRFDGWTVTAWNNCNLTNSFEDWKMDCLPVHGDIISFDQQMRRRLLKYQLLRPKSHQDKDNSVAADPRRNLENLLVFLPTPSNSDAVFLFAKAEFRHPETYVFAIDMRSKHLLDVTEFGVEMKICDNFICHHGSVSKDKTCPAASSRATDFRGDDAGRSASGFGQTGYNSQQGIKGTISVHDRLGGESFEGRSDEQKDREAWSSRARIFGTCRWCGQDGHHQATCTNDPLCFSCKKSGHIAAQCPQLLGCKMRMFGFGFPGQGFHSLQLPGPQTSQTDENLGSIQIVSGKASAAWVEEELKHLIDSSWDWKVRQISDLEYLVVFPNKAMLDTLSKFNGVKLAIHNIFAMVSKSNLDASASSIL</sequence>
<dbReference type="OrthoDB" id="604159at2759"/>
<feature type="domain" description="CCHC-type" evidence="2">
    <location>
        <begin position="316"/>
        <end position="331"/>
    </location>
</feature>